<feature type="compositionally biased region" description="Polar residues" evidence="4">
    <location>
        <begin position="557"/>
        <end position="569"/>
    </location>
</feature>
<dbReference type="PANTHER" id="PTHR30332:SF24">
    <property type="entry name" value="SECRETIN GSPD-RELATED"/>
    <property type="match status" value="1"/>
</dbReference>
<evidence type="ECO:0000313" key="8">
    <source>
        <dbReference type="Proteomes" id="UP000319908"/>
    </source>
</evidence>
<comment type="subcellular location">
    <subcellularLocation>
        <location evidence="1">Membrane</location>
    </subcellularLocation>
</comment>
<feature type="compositionally biased region" description="Low complexity" evidence="4">
    <location>
        <begin position="531"/>
        <end position="546"/>
    </location>
</feature>
<dbReference type="InterPro" id="IPR038591">
    <property type="entry name" value="NolW-like_sf"/>
</dbReference>
<dbReference type="InterPro" id="IPR050810">
    <property type="entry name" value="Bact_Secretion_Sys_Channel"/>
</dbReference>
<reference evidence="7 8" key="1">
    <citation type="journal article" date="2020" name="Antonie Van Leeuwenhoek">
        <title>Rhodopirellula heiligendammensis sp. nov., Rhodopirellula pilleata sp. nov., and Rhodopirellula solitaria sp. nov. isolated from natural or artificial marine surfaces in Northern Germany and California, USA, and emended description of the genus Rhodopirellula.</title>
        <authorList>
            <person name="Kallscheuer N."/>
            <person name="Wiegand S."/>
            <person name="Jogler M."/>
            <person name="Boedeker C."/>
            <person name="Peeters S.H."/>
            <person name="Rast P."/>
            <person name="Heuer A."/>
            <person name="Jetten M.S.M."/>
            <person name="Rohde M."/>
            <person name="Jogler C."/>
        </authorList>
    </citation>
    <scope>NUCLEOTIDE SEQUENCE [LARGE SCALE GENOMIC DNA]</scope>
    <source>
        <strain evidence="7 8">Poly21</strain>
    </source>
</reference>
<evidence type="ECO:0000256" key="2">
    <source>
        <dbReference type="ARBA" id="ARBA00022729"/>
    </source>
</evidence>
<evidence type="ECO:0000259" key="6">
    <source>
        <dbReference type="Pfam" id="PF03958"/>
    </source>
</evidence>
<protein>
    <submittedName>
        <fullName evidence="7">Bacterial type II/III secretion system short domain protein</fullName>
    </submittedName>
</protein>
<comment type="caution">
    <text evidence="7">The sequence shown here is derived from an EMBL/GenBank/DDBJ whole genome shotgun (WGS) entry which is preliminary data.</text>
</comment>
<dbReference type="Proteomes" id="UP000319908">
    <property type="component" value="Unassembled WGS sequence"/>
</dbReference>
<name>A0A5C6BW98_9BACT</name>
<evidence type="ECO:0000256" key="1">
    <source>
        <dbReference type="ARBA" id="ARBA00004370"/>
    </source>
</evidence>
<organism evidence="7 8">
    <name type="scientific">Allorhodopirellula heiligendammensis</name>
    <dbReference type="NCBI Taxonomy" id="2714739"/>
    <lineage>
        <taxon>Bacteria</taxon>
        <taxon>Pseudomonadati</taxon>
        <taxon>Planctomycetota</taxon>
        <taxon>Planctomycetia</taxon>
        <taxon>Pirellulales</taxon>
        <taxon>Pirellulaceae</taxon>
        <taxon>Allorhodopirellula</taxon>
    </lineage>
</organism>
<feature type="region of interest" description="Disordered" evidence="4">
    <location>
        <begin position="511"/>
        <end position="572"/>
    </location>
</feature>
<feature type="chain" id="PRO_5022979020" evidence="5">
    <location>
        <begin position="43"/>
        <end position="892"/>
    </location>
</feature>
<evidence type="ECO:0000256" key="5">
    <source>
        <dbReference type="SAM" id="SignalP"/>
    </source>
</evidence>
<keyword evidence="2 5" id="KW-0732">Signal</keyword>
<dbReference type="GO" id="GO:0016020">
    <property type="term" value="C:membrane"/>
    <property type="evidence" value="ECO:0007669"/>
    <property type="project" value="UniProtKB-SubCell"/>
</dbReference>
<dbReference type="GO" id="GO:0015627">
    <property type="term" value="C:type II protein secretion system complex"/>
    <property type="evidence" value="ECO:0007669"/>
    <property type="project" value="TreeGrafter"/>
</dbReference>
<feature type="signal peptide" evidence="5">
    <location>
        <begin position="1"/>
        <end position="42"/>
    </location>
</feature>
<dbReference type="EMBL" id="SJPU01000002">
    <property type="protein sequence ID" value="TWU15927.1"/>
    <property type="molecule type" value="Genomic_DNA"/>
</dbReference>
<keyword evidence="3" id="KW-0472">Membrane</keyword>
<evidence type="ECO:0000256" key="4">
    <source>
        <dbReference type="SAM" id="MobiDB-lite"/>
    </source>
</evidence>
<sequence>MITLQLANAVVFLRGSLGRAVARLLPLCGGTALLVAAFPATAQETATPTSQAPAMESHADREARLVGEAAPAALTSDATESMETATAVGPASELRFSFNAAPWRDVIEWVADEAGLALQFGELPPGSFTYNDKGSFSPEQALNRINLFLIPEGFALVRSGNLLSVVNLSDPRSLAQLDAIAEMVTPEQLPSLSDQDVVKCLFRLEKFDAEEAVEELSSLQLMTTPSVLAKTNQLLITDTAAKLRSVQRILDSFQPAAMSNGTVVKSFKLDHVSAEDVLEVARPHLGLATGEMIGIDVSLSADVLGKHLFVTGVEDKVKVIEGLVEAIDQPDPEAEKMQADSVLKSYVVEGGNVEMVYDVLQTLLSGRSVRLSIDEKAGSIVALADAKTQHEIEMTVQQLQASDAAFEVIPLKNIDPYYAVNLLEQMLDLSPTAFDDDDESAADQPKIDADAGNRRLFVRAKRPQIEQIKQIIADLEASESVSVGGNVRVLPISTGQAERVLQTAAQFWRGDNPISHLPAGDDETVPTERVPSQSTSSPPSAPNIAPSEDDSPFDLQPSRSAQHSESFTKVNRPHLRADQVDCVVSAETAPIQCQITPRGLLLQSSDPEALDRFEELVRVISGPTDVATTKPIMFYLQYMKADDALRMLTKLIDGGEFAKESDAGTLVNGYMSAQSSFLSGSYLSTAEGTLTLTSGAMTVVADTRLNRLIAQGPIADITMVEDYLRIIDKENGIADVLTHGHARVIELVNIKASEAADVIRQSFGSRVASNDKDSGNGSNQASSRPSNDARSSKEDAQAQKLAAMAKASQPKDLAPTMTVAVHEASNSLVVTAPERLLEEVQSLISLIDSRGEQAIEVIVPTNVLAVEAALEGMLIETSRSRSSSSSRSRSER</sequence>
<feature type="region of interest" description="Disordered" evidence="4">
    <location>
        <begin position="767"/>
        <end position="798"/>
    </location>
</feature>
<dbReference type="OrthoDB" id="221929at2"/>
<dbReference type="PANTHER" id="PTHR30332">
    <property type="entry name" value="PROBABLE GENERAL SECRETION PATHWAY PROTEIN D"/>
    <property type="match status" value="1"/>
</dbReference>
<dbReference type="AlphaFoldDB" id="A0A5C6BW98"/>
<feature type="domain" description="NolW-like" evidence="6">
    <location>
        <begin position="743"/>
        <end position="853"/>
    </location>
</feature>
<feature type="domain" description="NolW-like" evidence="6">
    <location>
        <begin position="633"/>
        <end position="729"/>
    </location>
</feature>
<accession>A0A5C6BW98</accession>
<dbReference type="GO" id="GO:0009306">
    <property type="term" value="P:protein secretion"/>
    <property type="evidence" value="ECO:0007669"/>
    <property type="project" value="TreeGrafter"/>
</dbReference>
<proteinExistence type="predicted"/>
<dbReference type="InterPro" id="IPR005644">
    <property type="entry name" value="NolW-like"/>
</dbReference>
<feature type="domain" description="NolW-like" evidence="6">
    <location>
        <begin position="407"/>
        <end position="476"/>
    </location>
</feature>
<dbReference type="Gene3D" id="3.30.1370.120">
    <property type="match status" value="4"/>
</dbReference>
<feature type="compositionally biased region" description="Polar residues" evidence="4">
    <location>
        <begin position="775"/>
        <end position="789"/>
    </location>
</feature>
<dbReference type="RefSeq" id="WP_146407683.1">
    <property type="nucleotide sequence ID" value="NZ_SJPU01000002.1"/>
</dbReference>
<gene>
    <name evidence="7" type="ORF">Poly21_31310</name>
</gene>
<keyword evidence="8" id="KW-1185">Reference proteome</keyword>
<dbReference type="Pfam" id="PF03958">
    <property type="entry name" value="Secretin_N"/>
    <property type="match status" value="3"/>
</dbReference>
<evidence type="ECO:0000313" key="7">
    <source>
        <dbReference type="EMBL" id="TWU15927.1"/>
    </source>
</evidence>
<evidence type="ECO:0000256" key="3">
    <source>
        <dbReference type="ARBA" id="ARBA00023136"/>
    </source>
</evidence>